<comment type="similarity">
    <text evidence="4">Belongs to the RBT5 family.</text>
</comment>
<evidence type="ECO:0000256" key="14">
    <source>
        <dbReference type="PROSITE-ProRule" id="PRU01356"/>
    </source>
</evidence>
<keyword evidence="6" id="KW-0325">Glycoprotein</keyword>
<dbReference type="GO" id="GO:0098552">
    <property type="term" value="C:side of membrane"/>
    <property type="evidence" value="ECO:0007669"/>
    <property type="project" value="UniProtKB-KW"/>
</dbReference>
<dbReference type="PANTHER" id="PTHR33048">
    <property type="entry name" value="PTH11-LIKE INTEGRAL MEMBRANE PROTEIN (AFU_ORTHOLOGUE AFUA_5G11245)"/>
    <property type="match status" value="1"/>
</dbReference>
<evidence type="ECO:0000256" key="16">
    <source>
        <dbReference type="SAM" id="Phobius"/>
    </source>
</evidence>
<dbReference type="PROSITE" id="PS52012">
    <property type="entry name" value="CFEM"/>
    <property type="match status" value="1"/>
</dbReference>
<keyword evidence="9 16" id="KW-1133">Transmembrane helix</keyword>
<keyword evidence="11 14" id="KW-1015">Disulfide bond</keyword>
<name>A0A2P5HQS6_DIAHE</name>
<dbReference type="Pfam" id="PF20684">
    <property type="entry name" value="Fung_rhodopsin"/>
    <property type="match status" value="1"/>
</dbReference>
<evidence type="ECO:0000256" key="9">
    <source>
        <dbReference type="ARBA" id="ARBA00022989"/>
    </source>
</evidence>
<proteinExistence type="inferred from homology"/>
<keyword evidence="5" id="KW-0964">Secreted</keyword>
<gene>
    <name evidence="19" type="ORF">DHEL01_v209023</name>
</gene>
<evidence type="ECO:0000256" key="15">
    <source>
        <dbReference type="SAM" id="MobiDB-lite"/>
    </source>
</evidence>
<keyword evidence="20" id="KW-1185">Reference proteome</keyword>
<feature type="transmembrane region" description="Helical" evidence="16">
    <location>
        <begin position="216"/>
        <end position="237"/>
    </location>
</feature>
<evidence type="ECO:0000256" key="5">
    <source>
        <dbReference type="ARBA" id="ARBA00022525"/>
    </source>
</evidence>
<evidence type="ECO:0000256" key="4">
    <source>
        <dbReference type="ARBA" id="ARBA00010031"/>
    </source>
</evidence>
<dbReference type="InterPro" id="IPR052337">
    <property type="entry name" value="SAT4-like"/>
</dbReference>
<protein>
    <submittedName>
        <fullName evidence="19">CFEM domain-containing protein</fullName>
    </submittedName>
</protein>
<keyword evidence="10 16" id="KW-0472">Membrane</keyword>
<evidence type="ECO:0000256" key="10">
    <source>
        <dbReference type="ARBA" id="ARBA00023136"/>
    </source>
</evidence>
<reference evidence="19" key="1">
    <citation type="submission" date="2017-09" db="EMBL/GenBank/DDBJ databases">
        <title>Polyketide synthases of a Diaporthe helianthi virulent isolate.</title>
        <authorList>
            <person name="Baroncelli R."/>
        </authorList>
    </citation>
    <scope>NUCLEOTIDE SEQUENCE [LARGE SCALE GENOMIC DNA]</scope>
    <source>
        <strain evidence="19">7/96</strain>
    </source>
</reference>
<evidence type="ECO:0000256" key="11">
    <source>
        <dbReference type="ARBA" id="ARBA00023157"/>
    </source>
</evidence>
<feature type="transmembrane region" description="Helical" evidence="16">
    <location>
        <begin position="320"/>
        <end position="340"/>
    </location>
</feature>
<dbReference type="InterPro" id="IPR008427">
    <property type="entry name" value="Extracellular_membr_CFEM_dom"/>
</dbReference>
<dbReference type="AlphaFoldDB" id="A0A2P5HQS6"/>
<evidence type="ECO:0000256" key="6">
    <source>
        <dbReference type="ARBA" id="ARBA00022622"/>
    </source>
</evidence>
<feature type="transmembrane region" description="Helical" evidence="16">
    <location>
        <begin position="186"/>
        <end position="204"/>
    </location>
</feature>
<feature type="signal peptide" evidence="17">
    <location>
        <begin position="1"/>
        <end position="21"/>
    </location>
</feature>
<evidence type="ECO:0000313" key="19">
    <source>
        <dbReference type="EMBL" id="POS72588.1"/>
    </source>
</evidence>
<dbReference type="STRING" id="158607.A0A2P5HQS6"/>
<comment type="similarity">
    <text evidence="13">Belongs to the SAT4 family.</text>
</comment>
<accession>A0A2P5HQS6</accession>
<evidence type="ECO:0000313" key="20">
    <source>
        <dbReference type="Proteomes" id="UP000094444"/>
    </source>
</evidence>
<keyword evidence="6" id="KW-0336">GPI-anchor</keyword>
<sequence length="418" mass="46502">MRFTSFFSLAAAGLLFGVASASDPAWDVPPTCAVNCTISVLLGSGTATTCSPTNTACLCVDESYQVSVATCVASTCTVKESLVAKRLGQRQCGVPPRRQQNDVAALTVLFAITFVLVMVRLTVKFLGQGGGWVIDDWLMLMAFSFSITLYGVHLWRIYGLGLGKDTWEVPFDNITKILTAFWANEMLYVVHISVAKVSVCFFYLRIFDASPVFRHITYPVIGLNIFIAVFFVFLIIFQCGNKVHLAWTGWAAEEPGRCLDIYKLVLGNGIINLVMDFVIIGLPIYETTKLQLSRTKKLVCIVRCVTFWRTRSIANPTINLMPLAIWSCIETLVAIMCACLPDSRFFFSRLVPNFYKTLSSSIHYKSSGRESSVGHSWRTLENVISSQGSSQKPMQSPKKASRKREEDEEEMTASLSLR</sequence>
<evidence type="ECO:0000256" key="2">
    <source>
        <dbReference type="ARBA" id="ARBA00004589"/>
    </source>
</evidence>
<feature type="domain" description="CFEM" evidence="18">
    <location>
        <begin position="4"/>
        <end position="119"/>
    </location>
</feature>
<organism evidence="19 20">
    <name type="scientific">Diaporthe helianthi</name>
    <dbReference type="NCBI Taxonomy" id="158607"/>
    <lineage>
        <taxon>Eukaryota</taxon>
        <taxon>Fungi</taxon>
        <taxon>Dikarya</taxon>
        <taxon>Ascomycota</taxon>
        <taxon>Pezizomycotina</taxon>
        <taxon>Sordariomycetes</taxon>
        <taxon>Sordariomycetidae</taxon>
        <taxon>Diaporthales</taxon>
        <taxon>Diaporthaceae</taxon>
        <taxon>Diaporthe</taxon>
    </lineage>
</organism>
<evidence type="ECO:0000256" key="12">
    <source>
        <dbReference type="ARBA" id="ARBA00023288"/>
    </source>
</evidence>
<feature type="transmembrane region" description="Helical" evidence="16">
    <location>
        <begin position="103"/>
        <end position="126"/>
    </location>
</feature>
<evidence type="ECO:0000259" key="18">
    <source>
        <dbReference type="PROSITE" id="PS52012"/>
    </source>
</evidence>
<dbReference type="GO" id="GO:0005576">
    <property type="term" value="C:extracellular region"/>
    <property type="evidence" value="ECO:0007669"/>
    <property type="project" value="UniProtKB-SubCell"/>
</dbReference>
<comment type="subcellular location">
    <subcellularLocation>
        <location evidence="2">Membrane</location>
        <topology evidence="2">Lipid-anchor</topology>
        <topology evidence="2">GPI-anchor</topology>
    </subcellularLocation>
    <subcellularLocation>
        <location evidence="1">Membrane</location>
        <topology evidence="1">Multi-pass membrane protein</topology>
    </subcellularLocation>
    <subcellularLocation>
        <location evidence="3">Secreted</location>
    </subcellularLocation>
</comment>
<dbReference type="EMBL" id="MAVT02000968">
    <property type="protein sequence ID" value="POS72588.1"/>
    <property type="molecule type" value="Genomic_DNA"/>
</dbReference>
<dbReference type="PANTHER" id="PTHR33048:SF160">
    <property type="entry name" value="SAT4 FAMILY MEMBRANE PROTEIN"/>
    <property type="match status" value="1"/>
</dbReference>
<dbReference type="Proteomes" id="UP000094444">
    <property type="component" value="Unassembled WGS sequence"/>
</dbReference>
<feature type="chain" id="PRO_5015138555" evidence="17">
    <location>
        <begin position="22"/>
        <end position="418"/>
    </location>
</feature>
<comment type="caution">
    <text evidence="14">Lacks conserved residue(s) required for the propagation of feature annotation.</text>
</comment>
<keyword evidence="8 17" id="KW-0732">Signal</keyword>
<feature type="compositionally biased region" description="Polar residues" evidence="15">
    <location>
        <begin position="384"/>
        <end position="394"/>
    </location>
</feature>
<dbReference type="InParanoid" id="A0A2P5HQS6"/>
<feature type="disulfide bond" evidence="14">
    <location>
        <begin position="50"/>
        <end position="57"/>
    </location>
</feature>
<dbReference type="InterPro" id="IPR049326">
    <property type="entry name" value="Rhodopsin_dom_fungi"/>
</dbReference>
<feature type="disulfide bond" evidence="14">
    <location>
        <begin position="59"/>
        <end position="92"/>
    </location>
</feature>
<dbReference type="SMART" id="SM00747">
    <property type="entry name" value="CFEM"/>
    <property type="match status" value="1"/>
</dbReference>
<evidence type="ECO:0000256" key="17">
    <source>
        <dbReference type="SAM" id="SignalP"/>
    </source>
</evidence>
<evidence type="ECO:0000256" key="7">
    <source>
        <dbReference type="ARBA" id="ARBA00022692"/>
    </source>
</evidence>
<evidence type="ECO:0000256" key="13">
    <source>
        <dbReference type="ARBA" id="ARBA00038359"/>
    </source>
</evidence>
<feature type="transmembrane region" description="Helical" evidence="16">
    <location>
        <begin position="138"/>
        <end position="158"/>
    </location>
</feature>
<feature type="region of interest" description="Disordered" evidence="15">
    <location>
        <begin position="384"/>
        <end position="418"/>
    </location>
</feature>
<keyword evidence="12" id="KW-0449">Lipoprotein</keyword>
<comment type="caution">
    <text evidence="19">The sequence shown here is derived from an EMBL/GenBank/DDBJ whole genome shotgun (WGS) entry which is preliminary data.</text>
</comment>
<dbReference type="Pfam" id="PF05730">
    <property type="entry name" value="CFEM"/>
    <property type="match status" value="1"/>
</dbReference>
<dbReference type="OrthoDB" id="2496787at2759"/>
<keyword evidence="7 16" id="KW-0812">Transmembrane</keyword>
<evidence type="ECO:0000256" key="1">
    <source>
        <dbReference type="ARBA" id="ARBA00004141"/>
    </source>
</evidence>
<evidence type="ECO:0000256" key="3">
    <source>
        <dbReference type="ARBA" id="ARBA00004613"/>
    </source>
</evidence>
<feature type="transmembrane region" description="Helical" evidence="16">
    <location>
        <begin position="264"/>
        <end position="285"/>
    </location>
</feature>
<evidence type="ECO:0000256" key="8">
    <source>
        <dbReference type="ARBA" id="ARBA00022729"/>
    </source>
</evidence>